<dbReference type="PRINTS" id="PR00237">
    <property type="entry name" value="GPCRRHODOPSN"/>
</dbReference>
<dbReference type="InterPro" id="IPR017452">
    <property type="entry name" value="GPCR_Rhodpsn_7TM"/>
</dbReference>
<dbReference type="PANTHER" id="PTHR11866">
    <property type="entry name" value="G-PROTEIN COUPLED RECEPTOR FAMILY 1 MEMBER"/>
    <property type="match status" value="1"/>
</dbReference>
<name>A0A8J1UHT9_OWEFU</name>
<evidence type="ECO:0000256" key="6">
    <source>
        <dbReference type="ARBA" id="ARBA00023136"/>
    </source>
</evidence>
<evidence type="ECO:0000256" key="1">
    <source>
        <dbReference type="ARBA" id="ARBA00004651"/>
    </source>
</evidence>
<dbReference type="PROSITE" id="PS50262">
    <property type="entry name" value="G_PROTEIN_RECEP_F1_2"/>
    <property type="match status" value="1"/>
</dbReference>
<evidence type="ECO:0000256" key="4">
    <source>
        <dbReference type="ARBA" id="ARBA00022989"/>
    </source>
</evidence>
<keyword evidence="8" id="KW-0325">Glycoprotein</keyword>
<keyword evidence="2" id="KW-1003">Cell membrane</keyword>
<comment type="caution">
    <text evidence="10">The sequence shown here is derived from an EMBL/GenBank/DDBJ whole genome shotgun (WGS) entry which is preliminary data.</text>
</comment>
<organism evidence="10 11">
    <name type="scientific">Owenia fusiformis</name>
    <name type="common">Polychaete worm</name>
    <dbReference type="NCBI Taxonomy" id="6347"/>
    <lineage>
        <taxon>Eukaryota</taxon>
        <taxon>Metazoa</taxon>
        <taxon>Spiralia</taxon>
        <taxon>Lophotrochozoa</taxon>
        <taxon>Annelida</taxon>
        <taxon>Polychaeta</taxon>
        <taxon>Sedentaria</taxon>
        <taxon>Canalipalpata</taxon>
        <taxon>Sabellida</taxon>
        <taxon>Oweniida</taxon>
        <taxon>Oweniidae</taxon>
        <taxon>Owenia</taxon>
    </lineage>
</organism>
<keyword evidence="4" id="KW-1133">Transmembrane helix</keyword>
<evidence type="ECO:0000256" key="5">
    <source>
        <dbReference type="ARBA" id="ARBA00023040"/>
    </source>
</evidence>
<dbReference type="PANTHER" id="PTHR11866:SF34">
    <property type="entry name" value="G-PROTEIN COUPLED RECEPTORS FAMILY 1 PROFILE DOMAIN-CONTAINING PROTEIN"/>
    <property type="match status" value="1"/>
</dbReference>
<protein>
    <submittedName>
        <fullName evidence="10">Uncharacterized protein</fullName>
    </submittedName>
</protein>
<dbReference type="EMBL" id="CAIIXF020000006">
    <property type="protein sequence ID" value="CAH1785522.1"/>
    <property type="molecule type" value="Genomic_DNA"/>
</dbReference>
<keyword evidence="7" id="KW-0675">Receptor</keyword>
<keyword evidence="3" id="KW-0812">Transmembrane</keyword>
<comment type="subcellular location">
    <subcellularLocation>
        <location evidence="1">Cell membrane</location>
        <topology evidence="1">Multi-pass membrane protein</topology>
    </subcellularLocation>
</comment>
<sequence>MANGTTNATHKCMVDITEQEVIFIIVVTLIMDLTALAILHKMPGKKQSVNHFLVKTLAWNDFVSTLMLFSMWLVSSIQCGPVGGYYGCMLMGWMSTTSTIWSAWIVTIMTFCRYISVKYPITYQQKFTISKVAGILGFTWALTLAQLSLPLFGAAAPYRYYDENKICSYEFAPGRFTDVHAVTVAMIGSVGLLTVVFVIYCNTVLIIKMQQRKKIHARNVKDGITHANANKEPNNTFARVTIVLAAGYTVCYGPFSVRLLIDTANKAKTVNSLWHTISLSLVLLNPLLNPIIYVIFNKNYRKYCRRCLVKPCRKSNTVISAKENVSSR</sequence>
<evidence type="ECO:0000256" key="3">
    <source>
        <dbReference type="ARBA" id="ARBA00022692"/>
    </source>
</evidence>
<dbReference type="InterPro" id="IPR008365">
    <property type="entry name" value="Prostanoid_rcpt"/>
</dbReference>
<proteinExistence type="predicted"/>
<evidence type="ECO:0000256" key="8">
    <source>
        <dbReference type="ARBA" id="ARBA00023180"/>
    </source>
</evidence>
<accession>A0A8J1UHT9</accession>
<dbReference type="OrthoDB" id="5959154at2759"/>
<evidence type="ECO:0000256" key="9">
    <source>
        <dbReference type="ARBA" id="ARBA00023224"/>
    </source>
</evidence>
<evidence type="ECO:0000313" key="11">
    <source>
        <dbReference type="Proteomes" id="UP000749559"/>
    </source>
</evidence>
<evidence type="ECO:0000256" key="2">
    <source>
        <dbReference type="ARBA" id="ARBA00022475"/>
    </source>
</evidence>
<dbReference type="Proteomes" id="UP000749559">
    <property type="component" value="Unassembled WGS sequence"/>
</dbReference>
<dbReference type="SUPFAM" id="SSF81321">
    <property type="entry name" value="Family A G protein-coupled receptor-like"/>
    <property type="match status" value="1"/>
</dbReference>
<keyword evidence="11" id="KW-1185">Reference proteome</keyword>
<keyword evidence="9" id="KW-0807">Transducer</keyword>
<dbReference type="Gene3D" id="1.20.1070.10">
    <property type="entry name" value="Rhodopsin 7-helix transmembrane proteins"/>
    <property type="match status" value="1"/>
</dbReference>
<dbReference type="Pfam" id="PF00001">
    <property type="entry name" value="7tm_1"/>
    <property type="match status" value="1"/>
</dbReference>
<keyword evidence="5" id="KW-0297">G-protein coupled receptor</keyword>
<dbReference type="GO" id="GO:0004930">
    <property type="term" value="F:G protein-coupled receptor activity"/>
    <property type="evidence" value="ECO:0007669"/>
    <property type="project" value="UniProtKB-KW"/>
</dbReference>
<dbReference type="AlphaFoldDB" id="A0A8J1UHT9"/>
<reference evidence="10" key="1">
    <citation type="submission" date="2022-03" db="EMBL/GenBank/DDBJ databases">
        <authorList>
            <person name="Martin C."/>
        </authorList>
    </citation>
    <scope>NUCLEOTIDE SEQUENCE</scope>
</reference>
<dbReference type="CDD" id="cd00637">
    <property type="entry name" value="7tm_classA_rhodopsin-like"/>
    <property type="match status" value="1"/>
</dbReference>
<evidence type="ECO:0000313" key="10">
    <source>
        <dbReference type="EMBL" id="CAH1785522.1"/>
    </source>
</evidence>
<dbReference type="InterPro" id="IPR000276">
    <property type="entry name" value="GPCR_Rhodpsn"/>
</dbReference>
<dbReference type="GO" id="GO:0005886">
    <property type="term" value="C:plasma membrane"/>
    <property type="evidence" value="ECO:0007669"/>
    <property type="project" value="UniProtKB-SubCell"/>
</dbReference>
<evidence type="ECO:0000256" key="7">
    <source>
        <dbReference type="ARBA" id="ARBA00023170"/>
    </source>
</evidence>
<keyword evidence="6" id="KW-0472">Membrane</keyword>
<gene>
    <name evidence="10" type="ORF">OFUS_LOCUS11568</name>
</gene>